<dbReference type="SUPFAM" id="SSF56801">
    <property type="entry name" value="Acetyl-CoA synthetase-like"/>
    <property type="match status" value="1"/>
</dbReference>
<keyword evidence="1" id="KW-0436">Ligase</keyword>
<protein>
    <recommendedName>
        <fullName evidence="2">AMP-binding enzyme C-terminal domain-containing protein</fullName>
    </recommendedName>
</protein>
<dbReference type="STRING" id="1314781.A0A165PJQ2"/>
<dbReference type="EMBL" id="KV425889">
    <property type="protein sequence ID" value="KZW02271.1"/>
    <property type="molecule type" value="Genomic_DNA"/>
</dbReference>
<evidence type="ECO:0000259" key="2">
    <source>
        <dbReference type="Pfam" id="PF13193"/>
    </source>
</evidence>
<dbReference type="InterPro" id="IPR045851">
    <property type="entry name" value="AMP-bd_C_sf"/>
</dbReference>
<evidence type="ECO:0000256" key="1">
    <source>
        <dbReference type="ARBA" id="ARBA00022598"/>
    </source>
</evidence>
<dbReference type="Proteomes" id="UP000077266">
    <property type="component" value="Unassembled WGS sequence"/>
</dbReference>
<accession>A0A165PJQ2</accession>
<evidence type="ECO:0000313" key="3">
    <source>
        <dbReference type="EMBL" id="KZW02271.1"/>
    </source>
</evidence>
<dbReference type="PANTHER" id="PTHR43352:SF1">
    <property type="entry name" value="ANTHRANILATE--COA LIGASE"/>
    <property type="match status" value="1"/>
</dbReference>
<gene>
    <name evidence="3" type="ORF">EXIGLDRAFT_760106</name>
</gene>
<dbReference type="Gene3D" id="3.30.300.30">
    <property type="match status" value="1"/>
</dbReference>
<keyword evidence="4" id="KW-1185">Reference proteome</keyword>
<dbReference type="Pfam" id="PF13193">
    <property type="entry name" value="AMP-binding_C"/>
    <property type="match status" value="1"/>
</dbReference>
<dbReference type="GO" id="GO:0044550">
    <property type="term" value="P:secondary metabolite biosynthetic process"/>
    <property type="evidence" value="ECO:0007669"/>
    <property type="project" value="TreeGrafter"/>
</dbReference>
<dbReference type="AlphaFoldDB" id="A0A165PJQ2"/>
<dbReference type="GO" id="GO:0016878">
    <property type="term" value="F:acid-thiol ligase activity"/>
    <property type="evidence" value="ECO:0007669"/>
    <property type="project" value="TreeGrafter"/>
</dbReference>
<evidence type="ECO:0000313" key="4">
    <source>
        <dbReference type="Proteomes" id="UP000077266"/>
    </source>
</evidence>
<dbReference type="InterPro" id="IPR025110">
    <property type="entry name" value="AMP-bd_C"/>
</dbReference>
<feature type="domain" description="AMP-binding enzyme C-terminal" evidence="2">
    <location>
        <begin position="1"/>
        <end position="49"/>
    </location>
</feature>
<dbReference type="InParanoid" id="A0A165PJQ2"/>
<proteinExistence type="predicted"/>
<dbReference type="PANTHER" id="PTHR43352">
    <property type="entry name" value="ACETYL-COA SYNTHETASE"/>
    <property type="match status" value="1"/>
</dbReference>
<sequence>MAFVVLRPGKDRDGFEERLKAFARERLAGFECPEWVLVVKELPKTSTGKILKVELRNTAKKLAEEEDSVKAKL</sequence>
<reference evidence="3 4" key="1">
    <citation type="journal article" date="2016" name="Mol. Biol. Evol.">
        <title>Comparative Genomics of Early-Diverging Mushroom-Forming Fungi Provides Insights into the Origins of Lignocellulose Decay Capabilities.</title>
        <authorList>
            <person name="Nagy L.G."/>
            <person name="Riley R."/>
            <person name="Tritt A."/>
            <person name="Adam C."/>
            <person name="Daum C."/>
            <person name="Floudas D."/>
            <person name="Sun H."/>
            <person name="Yadav J.S."/>
            <person name="Pangilinan J."/>
            <person name="Larsson K.H."/>
            <person name="Matsuura K."/>
            <person name="Barry K."/>
            <person name="Labutti K."/>
            <person name="Kuo R."/>
            <person name="Ohm R.A."/>
            <person name="Bhattacharya S.S."/>
            <person name="Shirouzu T."/>
            <person name="Yoshinaga Y."/>
            <person name="Martin F.M."/>
            <person name="Grigoriev I.V."/>
            <person name="Hibbett D.S."/>
        </authorList>
    </citation>
    <scope>NUCLEOTIDE SEQUENCE [LARGE SCALE GENOMIC DNA]</scope>
    <source>
        <strain evidence="3 4">HHB12029</strain>
    </source>
</reference>
<name>A0A165PJQ2_EXIGL</name>
<dbReference type="OrthoDB" id="10253115at2759"/>
<organism evidence="3 4">
    <name type="scientific">Exidia glandulosa HHB12029</name>
    <dbReference type="NCBI Taxonomy" id="1314781"/>
    <lineage>
        <taxon>Eukaryota</taxon>
        <taxon>Fungi</taxon>
        <taxon>Dikarya</taxon>
        <taxon>Basidiomycota</taxon>
        <taxon>Agaricomycotina</taxon>
        <taxon>Agaricomycetes</taxon>
        <taxon>Auriculariales</taxon>
        <taxon>Exidiaceae</taxon>
        <taxon>Exidia</taxon>
    </lineage>
</organism>